<name>A0A1R3XFP7_9BACT</name>
<accession>A0A1R3XFP7</accession>
<dbReference type="PROSITE" id="PS51257">
    <property type="entry name" value="PROKAR_LIPOPROTEIN"/>
    <property type="match status" value="1"/>
</dbReference>
<reference evidence="3" key="1">
    <citation type="submission" date="2017-01" db="EMBL/GenBank/DDBJ databases">
        <authorList>
            <person name="Varghese N."/>
            <person name="Submissions S."/>
        </authorList>
    </citation>
    <scope>NUCLEOTIDE SEQUENCE [LARGE SCALE GENOMIC DNA]</scope>
    <source>
        <strain evidence="3">LP100</strain>
    </source>
</reference>
<dbReference type="EMBL" id="FTPP01000002">
    <property type="protein sequence ID" value="SIT90188.1"/>
    <property type="molecule type" value="Genomic_DNA"/>
</dbReference>
<evidence type="ECO:0008006" key="4">
    <source>
        <dbReference type="Google" id="ProtNLM"/>
    </source>
</evidence>
<sequence length="484" mass="54085">MFRLTTLQLVFILFVLSSLLAFQACSSTARLDTAAPPVTVANVPAYQPKLSSISIPVSIPLAAIEEKLNQELQGALYKDDNLNDDNLMVTVLKKGRLTIRAEQDKFYFSVPLQVYAKGRWNWEPCKACPSFSKTEATSFDMVVRTESRFGLTDDYKVNTITSGNFEWGNTKPYITLGPIKIGLARFIEPAMKQQMNTIARQLDKEIQNRLNLRQYVADTWVQLQQPVKLDDNLNAWLTVKPQEVRMAPLYAHNGSLHTRLGISSFIHVNTDGKPQTQVNRTLPRLIIDSRLSDDIQIGLTATVPYTQASSLMQQQVANQTYTFDDGKSQLTVKDAAITPSGEQLVLMLDVDGKTKAGLFTKKLVGKVYLRGTPYYDAQTASIKLRDVDYDLHTKDMLLNTASWLAKNKFKDMIQSQVNIPVQSQLTDVRNLLQQTLNQSGRLHESVLLRGAVSELALENIYLSPAGIQAVVNARGNLTATIDKL</sequence>
<dbReference type="Proteomes" id="UP000187181">
    <property type="component" value="Unassembled WGS sequence"/>
</dbReference>
<dbReference type="Pfam" id="PF14356">
    <property type="entry name" value="DUF4403"/>
    <property type="match status" value="1"/>
</dbReference>
<evidence type="ECO:0000256" key="1">
    <source>
        <dbReference type="SAM" id="SignalP"/>
    </source>
</evidence>
<dbReference type="AlphaFoldDB" id="A0A1R3XFP7"/>
<dbReference type="RefSeq" id="WP_244554684.1">
    <property type="nucleotide sequence ID" value="NZ_FTPP01000002.1"/>
</dbReference>
<feature type="signal peptide" evidence="1">
    <location>
        <begin position="1"/>
        <end position="23"/>
    </location>
</feature>
<feature type="chain" id="PRO_5010312808" description="DUF4403 family protein" evidence="1">
    <location>
        <begin position="24"/>
        <end position="484"/>
    </location>
</feature>
<dbReference type="InterPro" id="IPR025515">
    <property type="entry name" value="DUF4403"/>
</dbReference>
<evidence type="ECO:0000313" key="3">
    <source>
        <dbReference type="Proteomes" id="UP000187181"/>
    </source>
</evidence>
<evidence type="ECO:0000313" key="2">
    <source>
        <dbReference type="EMBL" id="SIT90188.1"/>
    </source>
</evidence>
<gene>
    <name evidence="2" type="ORF">SAMN05444128_2231</name>
</gene>
<keyword evidence="3" id="KW-1185">Reference proteome</keyword>
<proteinExistence type="predicted"/>
<keyword evidence="1" id="KW-0732">Signal</keyword>
<organism evidence="2 3">
    <name type="scientific">Pontibacter indicus</name>
    <dbReference type="NCBI Taxonomy" id="1317125"/>
    <lineage>
        <taxon>Bacteria</taxon>
        <taxon>Pseudomonadati</taxon>
        <taxon>Bacteroidota</taxon>
        <taxon>Cytophagia</taxon>
        <taxon>Cytophagales</taxon>
        <taxon>Hymenobacteraceae</taxon>
        <taxon>Pontibacter</taxon>
    </lineage>
</organism>
<protein>
    <recommendedName>
        <fullName evidence="4">DUF4403 family protein</fullName>
    </recommendedName>
</protein>
<dbReference type="STRING" id="1317125.SAMN05444128_2231"/>